<dbReference type="Proteomes" id="UP001058003">
    <property type="component" value="Chromosome"/>
</dbReference>
<gene>
    <name evidence="1" type="ORF">Daura_38955</name>
</gene>
<protein>
    <submittedName>
        <fullName evidence="1">Protein phosphatase</fullName>
    </submittedName>
</protein>
<dbReference type="RefSeq" id="WP_033363697.1">
    <property type="nucleotide sequence ID" value="NZ_CP073767.1"/>
</dbReference>
<dbReference type="EMBL" id="CP073767">
    <property type="protein sequence ID" value="UWZ52570.1"/>
    <property type="molecule type" value="Genomic_DNA"/>
</dbReference>
<dbReference type="InterPro" id="IPR029021">
    <property type="entry name" value="Prot-tyrosine_phosphatase-like"/>
</dbReference>
<name>A0A9Q9MFG9_9ACTN</name>
<proteinExistence type="predicted"/>
<dbReference type="OrthoDB" id="2629679at2"/>
<dbReference type="SUPFAM" id="SSF52799">
    <property type="entry name" value="(Phosphotyrosine protein) phosphatases II"/>
    <property type="match status" value="1"/>
</dbReference>
<evidence type="ECO:0000313" key="1">
    <source>
        <dbReference type="EMBL" id="UWZ52570.1"/>
    </source>
</evidence>
<accession>A0A9Q9MFG9</accession>
<organism evidence="1 2">
    <name type="scientific">Dactylosporangium aurantiacum</name>
    <dbReference type="NCBI Taxonomy" id="35754"/>
    <lineage>
        <taxon>Bacteria</taxon>
        <taxon>Bacillati</taxon>
        <taxon>Actinomycetota</taxon>
        <taxon>Actinomycetes</taxon>
        <taxon>Micromonosporales</taxon>
        <taxon>Micromonosporaceae</taxon>
        <taxon>Dactylosporangium</taxon>
    </lineage>
</organism>
<keyword evidence="2" id="KW-1185">Reference proteome</keyword>
<sequence>MSELWPAGTPGLLRLPSGRTVRGRPLSKPVPDGPVPTLGVYLLGREPAATPWPAHWVRWPDFGLPRDRAALRAALEAALVEAEAGRVEFGCGGGRGRTGTALACLAVLDGVPAGEAVAYVRQHYSRHAVETPWQRGFVKRYT</sequence>
<dbReference type="Gene3D" id="3.90.190.10">
    <property type="entry name" value="Protein tyrosine phosphatase superfamily"/>
    <property type="match status" value="1"/>
</dbReference>
<dbReference type="KEGG" id="daur:Daura_38955"/>
<reference evidence="1" key="1">
    <citation type="submission" date="2021-04" db="EMBL/GenBank/DDBJ databases">
        <title>Dactylosporangium aurantiacum NRRL B-8018 full assembly.</title>
        <authorList>
            <person name="Hartkoorn R.C."/>
            <person name="Beaudoing E."/>
            <person name="Hot D."/>
        </authorList>
    </citation>
    <scope>NUCLEOTIDE SEQUENCE</scope>
    <source>
        <strain evidence="1">NRRL B-8018</strain>
    </source>
</reference>
<dbReference type="AlphaFoldDB" id="A0A9Q9MFG9"/>
<evidence type="ECO:0000313" key="2">
    <source>
        <dbReference type="Proteomes" id="UP001058003"/>
    </source>
</evidence>